<dbReference type="InterPro" id="IPR012548">
    <property type="entry name" value="MATCAP"/>
</dbReference>
<sequence length="386" mass="41605">MSGSMRFLLDITPVNSDEIKADFVAGRVHDPVFVYRELEADPEVLRQVVDNVVVSSVEDPTLATLLRAKQRELGLQLDMLRARDSEDFRALSTELYGSASPSLRAQAEHVLEAVPRPEAKGESLTAQEFLELAQAEIDHYAQLDPEVDMHAEIRDEVNGIMVSGNTLLVDPDSAVQRARADALIQHEVGTHLVTQVNGSAQPVQVLGTGLAGYDETQEGLAVLAEIGCGGLTPFRLRQLAARVVTVHRMSSGASFVDAWRGLVDEGFPEASAFTTTMRAYRCGGLTKDAIYLRGLVDLLAHLRDGGSLEHLWLGKFSLDDLPLVRSLAEDGVLGPPRIMPRWLADPAAADRLTDAAAQADDVAAICTPAGPPPPADPTDPPSKETP</sequence>
<reference evidence="6 7" key="1">
    <citation type="submission" date="2019-09" db="EMBL/GenBank/DDBJ databases">
        <title>Complete Genome Sequence of Janibacter melonis M714 with both human health impact and industrial applications.</title>
        <authorList>
            <person name="Jin M."/>
            <person name="Zhao Q.R."/>
        </authorList>
    </citation>
    <scope>NUCLEOTIDE SEQUENCE [LARGE SCALE GENOMIC DNA]</scope>
    <source>
        <strain evidence="6 7">M714</strain>
    </source>
</reference>
<organism evidence="6 7">
    <name type="scientific">Janibacter melonis</name>
    <dbReference type="NCBI Taxonomy" id="262209"/>
    <lineage>
        <taxon>Bacteria</taxon>
        <taxon>Bacillati</taxon>
        <taxon>Actinomycetota</taxon>
        <taxon>Actinomycetes</taxon>
        <taxon>Micrococcales</taxon>
        <taxon>Intrasporangiaceae</taxon>
        <taxon>Janibacter</taxon>
    </lineage>
</organism>
<keyword evidence="4" id="KW-0482">Metalloprotease</keyword>
<evidence type="ECO:0000256" key="2">
    <source>
        <dbReference type="ARBA" id="ARBA00022670"/>
    </source>
</evidence>
<evidence type="ECO:0000256" key="3">
    <source>
        <dbReference type="ARBA" id="ARBA00022801"/>
    </source>
</evidence>
<accession>A0A5P8FQQ8</accession>
<keyword evidence="2" id="KW-0645">Protease</keyword>
<dbReference type="AlphaFoldDB" id="A0A5P8FQQ8"/>
<feature type="compositionally biased region" description="Pro residues" evidence="5">
    <location>
        <begin position="369"/>
        <end position="380"/>
    </location>
</feature>
<protein>
    <submittedName>
        <fullName evidence="6">DUF1704 domain-containing protein</fullName>
    </submittedName>
</protein>
<dbReference type="PANTHER" id="PTHR31817">
    <property type="match status" value="1"/>
</dbReference>
<gene>
    <name evidence="6" type="ORF">EEW87_000205</name>
</gene>
<dbReference type="SMART" id="SM01154">
    <property type="entry name" value="DUF1704"/>
    <property type="match status" value="1"/>
</dbReference>
<dbReference type="GO" id="GO:0008237">
    <property type="term" value="F:metallopeptidase activity"/>
    <property type="evidence" value="ECO:0007669"/>
    <property type="project" value="UniProtKB-KW"/>
</dbReference>
<dbReference type="Pfam" id="PF08014">
    <property type="entry name" value="MATCAP"/>
    <property type="match status" value="1"/>
</dbReference>
<dbReference type="EMBL" id="CP044548">
    <property type="protein sequence ID" value="QFQ31561.1"/>
    <property type="molecule type" value="Genomic_DNA"/>
</dbReference>
<evidence type="ECO:0000256" key="4">
    <source>
        <dbReference type="ARBA" id="ARBA00023049"/>
    </source>
</evidence>
<dbReference type="GO" id="GO:0006508">
    <property type="term" value="P:proteolysis"/>
    <property type="evidence" value="ECO:0007669"/>
    <property type="project" value="UniProtKB-KW"/>
</dbReference>
<dbReference type="KEGG" id="jme:EEW87_000205"/>
<feature type="region of interest" description="Disordered" evidence="5">
    <location>
        <begin position="364"/>
        <end position="386"/>
    </location>
</feature>
<comment type="cofactor">
    <cofactor evidence="1">
        <name>Zn(2+)</name>
        <dbReference type="ChEBI" id="CHEBI:29105"/>
    </cofactor>
</comment>
<evidence type="ECO:0000256" key="1">
    <source>
        <dbReference type="ARBA" id="ARBA00001947"/>
    </source>
</evidence>
<keyword evidence="3" id="KW-0378">Hydrolase</keyword>
<dbReference type="GO" id="GO:0080164">
    <property type="term" value="P:regulation of nitric oxide metabolic process"/>
    <property type="evidence" value="ECO:0007669"/>
    <property type="project" value="TreeGrafter"/>
</dbReference>
<name>A0A5P8FQQ8_9MICO</name>
<dbReference type="Proteomes" id="UP000271708">
    <property type="component" value="Chromosome"/>
</dbReference>
<evidence type="ECO:0000313" key="7">
    <source>
        <dbReference type="Proteomes" id="UP000271708"/>
    </source>
</evidence>
<evidence type="ECO:0000313" key="6">
    <source>
        <dbReference type="EMBL" id="QFQ31561.1"/>
    </source>
</evidence>
<proteinExistence type="predicted"/>
<dbReference type="OrthoDB" id="9785840at2"/>
<evidence type="ECO:0000256" key="5">
    <source>
        <dbReference type="SAM" id="MobiDB-lite"/>
    </source>
</evidence>
<dbReference type="PANTHER" id="PTHR31817:SF0">
    <property type="entry name" value="CHROMOSOME UNDETERMINED SCAFFOLD_67, WHOLE GENOME SHOTGUN SEQUENCE"/>
    <property type="match status" value="1"/>
</dbReference>